<keyword evidence="3" id="KW-1185">Reference proteome</keyword>
<organism evidence="2 3">
    <name type="scientific">Methanosarcina siciliae T4/M</name>
    <dbReference type="NCBI Taxonomy" id="1434120"/>
    <lineage>
        <taxon>Archaea</taxon>
        <taxon>Methanobacteriati</taxon>
        <taxon>Methanobacteriota</taxon>
        <taxon>Stenosarchaea group</taxon>
        <taxon>Methanomicrobia</taxon>
        <taxon>Methanosarcinales</taxon>
        <taxon>Methanosarcinaceae</taxon>
        <taxon>Methanosarcina</taxon>
    </lineage>
</organism>
<keyword evidence="1" id="KW-1133">Transmembrane helix</keyword>
<evidence type="ECO:0000256" key="1">
    <source>
        <dbReference type="SAM" id="Phobius"/>
    </source>
</evidence>
<dbReference type="PATRIC" id="fig|1434120.4.peg.1878"/>
<dbReference type="KEGG" id="msw:MSSIT_1467"/>
<evidence type="ECO:0000313" key="2">
    <source>
        <dbReference type="EMBL" id="AKB28186.1"/>
    </source>
</evidence>
<gene>
    <name evidence="2" type="ORF">MSSIT_1467</name>
</gene>
<keyword evidence="1" id="KW-0812">Transmembrane</keyword>
<evidence type="ECO:0000313" key="3">
    <source>
        <dbReference type="Proteomes" id="UP000033111"/>
    </source>
</evidence>
<accession>A0A0E3L8A6</accession>
<proteinExistence type="predicted"/>
<protein>
    <submittedName>
        <fullName evidence="2">Uncharacterized protein</fullName>
    </submittedName>
</protein>
<keyword evidence="1" id="KW-0472">Membrane</keyword>
<dbReference type="HOGENOM" id="CLU_2802309_0_0_2"/>
<name>A0A0E3L8A6_9EURY</name>
<dbReference type="EMBL" id="CP009506">
    <property type="protein sequence ID" value="AKB28186.1"/>
    <property type="molecule type" value="Genomic_DNA"/>
</dbReference>
<sequence>MKRLNLVRYLDTNIFLIAVFSLSTIFADLKLFFSSTKRRYHLFYSVHNFYHMHKHCMDQFSILFHKI</sequence>
<dbReference type="Proteomes" id="UP000033111">
    <property type="component" value="Chromosome"/>
</dbReference>
<dbReference type="AlphaFoldDB" id="A0A0E3L8A6"/>
<reference evidence="2 3" key="1">
    <citation type="submission" date="2014-07" db="EMBL/GenBank/DDBJ databases">
        <title>Methanogenic archaea and the global carbon cycle.</title>
        <authorList>
            <person name="Henriksen J.R."/>
            <person name="Luke J."/>
            <person name="Reinhart S."/>
            <person name="Benedict M.N."/>
            <person name="Youngblut N.D."/>
            <person name="Metcalf M.E."/>
            <person name="Whitaker R.J."/>
            <person name="Metcalf W.W."/>
        </authorList>
    </citation>
    <scope>NUCLEOTIDE SEQUENCE [LARGE SCALE GENOMIC DNA]</scope>
    <source>
        <strain evidence="2 3">T4/M</strain>
    </source>
</reference>
<feature type="transmembrane region" description="Helical" evidence="1">
    <location>
        <begin position="12"/>
        <end position="33"/>
    </location>
</feature>